<dbReference type="InterPro" id="IPR050426">
    <property type="entry name" value="Glycosyltransferase_28"/>
</dbReference>
<dbReference type="InterPro" id="IPR010610">
    <property type="entry name" value="EryCIII-like_C"/>
</dbReference>
<feature type="domain" description="Erythromycin biosynthesis protein CIII-like C-terminal" evidence="4">
    <location>
        <begin position="238"/>
        <end position="376"/>
    </location>
</feature>
<proteinExistence type="inferred from homology"/>
<dbReference type="Gene3D" id="3.40.50.2000">
    <property type="entry name" value="Glycogen Phosphorylase B"/>
    <property type="match status" value="2"/>
</dbReference>
<name>A0A7W7FSG7_9PSEU</name>
<reference evidence="6 7" key="1">
    <citation type="submission" date="2020-08" db="EMBL/GenBank/DDBJ databases">
        <title>Sequencing the genomes of 1000 actinobacteria strains.</title>
        <authorList>
            <person name="Klenk H.-P."/>
        </authorList>
    </citation>
    <scope>NUCLEOTIDE SEQUENCE [LARGE SCALE GENOMIC DNA]</scope>
    <source>
        <strain evidence="6 7">DSM 44230</strain>
    </source>
</reference>
<comment type="similarity">
    <text evidence="1">Belongs to the glycosyltransferase 28 family.</text>
</comment>
<dbReference type="PANTHER" id="PTHR48050">
    <property type="entry name" value="STEROL 3-BETA-GLUCOSYLTRANSFERASE"/>
    <property type="match status" value="1"/>
</dbReference>
<evidence type="ECO:0000313" key="7">
    <source>
        <dbReference type="Proteomes" id="UP000533598"/>
    </source>
</evidence>
<dbReference type="FunFam" id="3.40.50.2000:FF:000072">
    <property type="entry name" value="Glycosyl transferase"/>
    <property type="match status" value="1"/>
</dbReference>
<dbReference type="InterPro" id="IPR002213">
    <property type="entry name" value="UDP_glucos_trans"/>
</dbReference>
<evidence type="ECO:0000256" key="3">
    <source>
        <dbReference type="ARBA" id="ARBA00022679"/>
    </source>
</evidence>
<organism evidence="6 7">
    <name type="scientific">Crossiella cryophila</name>
    <dbReference type="NCBI Taxonomy" id="43355"/>
    <lineage>
        <taxon>Bacteria</taxon>
        <taxon>Bacillati</taxon>
        <taxon>Actinomycetota</taxon>
        <taxon>Actinomycetes</taxon>
        <taxon>Pseudonocardiales</taxon>
        <taxon>Pseudonocardiaceae</taxon>
        <taxon>Crossiella</taxon>
    </lineage>
</organism>
<dbReference type="AlphaFoldDB" id="A0A7W7FSG7"/>
<dbReference type="RefSeq" id="WP_185001812.1">
    <property type="nucleotide sequence ID" value="NZ_BAAAUI010000021.1"/>
</dbReference>
<evidence type="ECO:0000256" key="2">
    <source>
        <dbReference type="ARBA" id="ARBA00022676"/>
    </source>
</evidence>
<dbReference type="InterPro" id="IPR048284">
    <property type="entry name" value="EryCIII-like_N"/>
</dbReference>
<gene>
    <name evidence="6" type="ORF">HNR67_002038</name>
</gene>
<dbReference type="GO" id="GO:0017000">
    <property type="term" value="P:antibiotic biosynthetic process"/>
    <property type="evidence" value="ECO:0007669"/>
    <property type="project" value="UniProtKB-ARBA"/>
</dbReference>
<feature type="domain" description="Erythromycin biosynthesis protein CIII-like N-terminal" evidence="5">
    <location>
        <begin position="22"/>
        <end position="224"/>
    </location>
</feature>
<dbReference type="GO" id="GO:0008194">
    <property type="term" value="F:UDP-glycosyltransferase activity"/>
    <property type="evidence" value="ECO:0007669"/>
    <property type="project" value="InterPro"/>
</dbReference>
<dbReference type="Pfam" id="PF06722">
    <property type="entry name" value="EryCIII-like_C"/>
    <property type="match status" value="1"/>
</dbReference>
<evidence type="ECO:0000259" key="4">
    <source>
        <dbReference type="Pfam" id="PF06722"/>
    </source>
</evidence>
<sequence>MRVLFTSSAGLGHLFPMISTAWALRAAGHEVRVATTGPAATAAANAGLVAVESCPGIDWEAEIQRIIQENFGAEGMASPKPGEPRPDSMASAGVMFAHMADLATDETVRQAALWRPDLVIYDLTDATGPIVAAKLGIPCVQHGFGLTNAQELFDAMVPFLADTFTRLGVDGLAEKAAAIDVAPPSLEGELKGISTRYVPYNGGAVLPEWLSGPKERPRIVITMGTAMATHVGLNPWRAILDVAVDADAELILAAGSMDLTELGELPPHVRTIGYLPLGALLGVCDALVHHGGSGSTLTAVDAGVTQLIVPQGADQFYNAERIAKRGAGLSAEHEGVTAEQIHRLLHDADIKTAVAEVKAEMAAQPSPAELVPQLEAIAGH</sequence>
<keyword evidence="7" id="KW-1185">Reference proteome</keyword>
<dbReference type="SUPFAM" id="SSF53756">
    <property type="entry name" value="UDP-Glycosyltransferase/glycogen phosphorylase"/>
    <property type="match status" value="1"/>
</dbReference>
<keyword evidence="2" id="KW-0328">Glycosyltransferase</keyword>
<keyword evidence="3 6" id="KW-0808">Transferase</keyword>
<comment type="caution">
    <text evidence="6">The sequence shown here is derived from an EMBL/GenBank/DDBJ whole genome shotgun (WGS) entry which is preliminary data.</text>
</comment>
<dbReference type="PANTHER" id="PTHR48050:SF13">
    <property type="entry name" value="STEROL 3-BETA-GLUCOSYLTRANSFERASE UGT80A2"/>
    <property type="match status" value="1"/>
</dbReference>
<evidence type="ECO:0000313" key="6">
    <source>
        <dbReference type="EMBL" id="MBB4675920.1"/>
    </source>
</evidence>
<dbReference type="GO" id="GO:0016758">
    <property type="term" value="F:hexosyltransferase activity"/>
    <property type="evidence" value="ECO:0007669"/>
    <property type="project" value="UniProtKB-ARBA"/>
</dbReference>
<evidence type="ECO:0000256" key="1">
    <source>
        <dbReference type="ARBA" id="ARBA00006962"/>
    </source>
</evidence>
<dbReference type="CDD" id="cd03784">
    <property type="entry name" value="GT1_Gtf-like"/>
    <property type="match status" value="1"/>
</dbReference>
<evidence type="ECO:0000259" key="5">
    <source>
        <dbReference type="Pfam" id="PF21036"/>
    </source>
</evidence>
<dbReference type="Pfam" id="PF21036">
    <property type="entry name" value="EryCIII-like_N"/>
    <property type="match status" value="1"/>
</dbReference>
<accession>A0A7W7FSG7</accession>
<protein>
    <submittedName>
        <fullName evidence="6">UDP:flavonoid glycosyltransferase YjiC (YdhE family)</fullName>
    </submittedName>
</protein>
<dbReference type="Proteomes" id="UP000533598">
    <property type="component" value="Unassembled WGS sequence"/>
</dbReference>
<dbReference type="EMBL" id="JACHMH010000001">
    <property type="protein sequence ID" value="MBB4675920.1"/>
    <property type="molecule type" value="Genomic_DNA"/>
</dbReference>